<evidence type="ECO:0000259" key="4">
    <source>
        <dbReference type="PROSITE" id="PS51898"/>
    </source>
</evidence>
<evidence type="ECO:0000313" key="6">
    <source>
        <dbReference type="Proteomes" id="UP000254461"/>
    </source>
</evidence>
<dbReference type="SUPFAM" id="SSF56349">
    <property type="entry name" value="DNA breaking-rejoining enzymes"/>
    <property type="match status" value="1"/>
</dbReference>
<protein>
    <submittedName>
        <fullName evidence="5">Integrase</fullName>
    </submittedName>
</protein>
<dbReference type="Gene3D" id="1.10.443.10">
    <property type="entry name" value="Intergrase catalytic core"/>
    <property type="match status" value="1"/>
</dbReference>
<name>A0A380JPY4_9STRE</name>
<gene>
    <name evidence="5" type="primary">xerD_1</name>
    <name evidence="5" type="ORF">NCTC12092_00143</name>
</gene>
<dbReference type="PANTHER" id="PTHR30349">
    <property type="entry name" value="PHAGE INTEGRASE-RELATED"/>
    <property type="match status" value="1"/>
</dbReference>
<dbReference type="Pfam" id="PF00589">
    <property type="entry name" value="Phage_integrase"/>
    <property type="match status" value="1"/>
</dbReference>
<sequence length="380" mass="44870">MWIEEQSNGKLRYVERYKEHYTGKYKRAYELIERDTPQGRKKAATALRLKIEKLVHIRPKKEKVTFGEVYQNFYSSWSLGVKQSTIYSTKNIDRIILKKIPNDYLISKIDRRFLQKIFDDLLSEGRSHNYVKKVKWKLNRIFKYALRMDYIDVNEMIHVELPKEILTAEQAKKKKDKFLDQKEFKLFAQNLREEVYRDYRVKKYLRIAIVLYLTGMRYGELAGLNISKDIDFKKKTIHIQHTFNFRTKQRTTPKTKGSDRIIEVSDTVLKNIQEQLAENIRAGFETDYLFINTLGYPTTPERVIGAFKRHGQKAGIEKNITTHIFRHSHISLLAEIGIPLPAIMERVGHSDSKTTLEVYSHVTLQMTTNLAKKLNEVKLF</sequence>
<dbReference type="Proteomes" id="UP000254461">
    <property type="component" value="Unassembled WGS sequence"/>
</dbReference>
<dbReference type="PANTHER" id="PTHR30349:SF64">
    <property type="entry name" value="PROPHAGE INTEGRASE INTD-RELATED"/>
    <property type="match status" value="1"/>
</dbReference>
<organism evidence="5 6">
    <name type="scientific">Streptococcus equi subsp. equi</name>
    <dbReference type="NCBI Taxonomy" id="148942"/>
    <lineage>
        <taxon>Bacteria</taxon>
        <taxon>Bacillati</taxon>
        <taxon>Bacillota</taxon>
        <taxon>Bacilli</taxon>
        <taxon>Lactobacillales</taxon>
        <taxon>Streptococcaceae</taxon>
        <taxon>Streptococcus</taxon>
    </lineage>
</organism>
<dbReference type="EMBL" id="UHFF01000002">
    <property type="protein sequence ID" value="SUN44583.1"/>
    <property type="molecule type" value="Genomic_DNA"/>
</dbReference>
<dbReference type="CDD" id="cd01189">
    <property type="entry name" value="INT_ICEBs1_C_like"/>
    <property type="match status" value="1"/>
</dbReference>
<dbReference type="GO" id="GO:0006310">
    <property type="term" value="P:DNA recombination"/>
    <property type="evidence" value="ECO:0007669"/>
    <property type="project" value="UniProtKB-KW"/>
</dbReference>
<reference evidence="5 6" key="1">
    <citation type="submission" date="2018-06" db="EMBL/GenBank/DDBJ databases">
        <authorList>
            <consortium name="Pathogen Informatics"/>
            <person name="Doyle S."/>
        </authorList>
    </citation>
    <scope>NUCLEOTIDE SEQUENCE [LARGE SCALE GENOMIC DNA]</scope>
    <source>
        <strain evidence="5 6">NCTC12092</strain>
    </source>
</reference>
<evidence type="ECO:0000256" key="1">
    <source>
        <dbReference type="ARBA" id="ARBA00008857"/>
    </source>
</evidence>
<accession>A0A380JPY4</accession>
<keyword evidence="2" id="KW-0238">DNA-binding</keyword>
<dbReference type="GO" id="GO:0015074">
    <property type="term" value="P:DNA integration"/>
    <property type="evidence" value="ECO:0007669"/>
    <property type="project" value="InterPro"/>
</dbReference>
<comment type="similarity">
    <text evidence="1">Belongs to the 'phage' integrase family.</text>
</comment>
<dbReference type="PROSITE" id="PS51898">
    <property type="entry name" value="TYR_RECOMBINASE"/>
    <property type="match status" value="1"/>
</dbReference>
<dbReference type="InterPro" id="IPR010998">
    <property type="entry name" value="Integrase_recombinase_N"/>
</dbReference>
<proteinExistence type="inferred from homology"/>
<dbReference type="InterPro" id="IPR013762">
    <property type="entry name" value="Integrase-like_cat_sf"/>
</dbReference>
<keyword evidence="3" id="KW-0233">DNA recombination</keyword>
<dbReference type="InterPro" id="IPR002104">
    <property type="entry name" value="Integrase_catalytic"/>
</dbReference>
<dbReference type="AlphaFoldDB" id="A0A380JPY4"/>
<dbReference type="InterPro" id="IPR050090">
    <property type="entry name" value="Tyrosine_recombinase_XerCD"/>
</dbReference>
<dbReference type="Gene3D" id="1.10.150.130">
    <property type="match status" value="1"/>
</dbReference>
<evidence type="ECO:0000313" key="5">
    <source>
        <dbReference type="EMBL" id="SUN44583.1"/>
    </source>
</evidence>
<dbReference type="RefSeq" id="WP_185952251.1">
    <property type="nucleotide sequence ID" value="NZ_UHFF01000002.1"/>
</dbReference>
<dbReference type="InterPro" id="IPR011010">
    <property type="entry name" value="DNA_brk_join_enz"/>
</dbReference>
<dbReference type="GO" id="GO:0003677">
    <property type="term" value="F:DNA binding"/>
    <property type="evidence" value="ECO:0007669"/>
    <property type="project" value="UniProtKB-KW"/>
</dbReference>
<evidence type="ECO:0000256" key="3">
    <source>
        <dbReference type="ARBA" id="ARBA00023172"/>
    </source>
</evidence>
<evidence type="ECO:0000256" key="2">
    <source>
        <dbReference type="ARBA" id="ARBA00023125"/>
    </source>
</evidence>
<feature type="domain" description="Tyr recombinase" evidence="4">
    <location>
        <begin position="174"/>
        <end position="372"/>
    </location>
</feature>